<keyword evidence="1" id="KW-0812">Transmembrane</keyword>
<keyword evidence="1" id="KW-1133">Transmembrane helix</keyword>
<comment type="caution">
    <text evidence="2">The sequence shown here is derived from an EMBL/GenBank/DDBJ whole genome shotgun (WGS) entry which is preliminary data.</text>
</comment>
<feature type="transmembrane region" description="Helical" evidence="1">
    <location>
        <begin position="42"/>
        <end position="60"/>
    </location>
</feature>
<evidence type="ECO:0008006" key="4">
    <source>
        <dbReference type="Google" id="ProtNLM"/>
    </source>
</evidence>
<proteinExistence type="predicted"/>
<dbReference type="Pfam" id="PF10067">
    <property type="entry name" value="DUF2306"/>
    <property type="match status" value="1"/>
</dbReference>
<protein>
    <recommendedName>
        <fullName evidence="4">DUF2306 domain-containing protein</fullName>
    </recommendedName>
</protein>
<name>A0ABQ3H6X6_9NEIS</name>
<dbReference type="Proteomes" id="UP000604737">
    <property type="component" value="Unassembled WGS sequence"/>
</dbReference>
<feature type="transmembrane region" description="Helical" evidence="1">
    <location>
        <begin position="12"/>
        <end position="30"/>
    </location>
</feature>
<gene>
    <name evidence="2" type="ORF">GCM10007350_32560</name>
</gene>
<feature type="transmembrane region" description="Helical" evidence="1">
    <location>
        <begin position="66"/>
        <end position="86"/>
    </location>
</feature>
<evidence type="ECO:0000313" key="2">
    <source>
        <dbReference type="EMBL" id="GHD68014.1"/>
    </source>
</evidence>
<evidence type="ECO:0000256" key="1">
    <source>
        <dbReference type="SAM" id="Phobius"/>
    </source>
</evidence>
<feature type="transmembrane region" description="Helical" evidence="1">
    <location>
        <begin position="98"/>
        <end position="117"/>
    </location>
</feature>
<accession>A0ABQ3H6X6</accession>
<evidence type="ECO:0000313" key="3">
    <source>
        <dbReference type="Proteomes" id="UP000604737"/>
    </source>
</evidence>
<dbReference type="InterPro" id="IPR018750">
    <property type="entry name" value="DUF2306_membrane"/>
</dbReference>
<dbReference type="EMBL" id="BMYO01000009">
    <property type="protein sequence ID" value="GHD68014.1"/>
    <property type="molecule type" value="Genomic_DNA"/>
</dbReference>
<keyword evidence="1" id="KW-0472">Membrane</keyword>
<reference evidence="3" key="1">
    <citation type="journal article" date="2019" name="Int. J. Syst. Evol. Microbiol.">
        <title>The Global Catalogue of Microorganisms (GCM) 10K type strain sequencing project: providing services to taxonomists for standard genome sequencing and annotation.</title>
        <authorList>
            <consortium name="The Broad Institute Genomics Platform"/>
            <consortium name="The Broad Institute Genome Sequencing Center for Infectious Disease"/>
            <person name="Wu L."/>
            <person name="Ma J."/>
        </authorList>
    </citation>
    <scope>NUCLEOTIDE SEQUENCE [LARGE SCALE GENOMIC DNA]</scope>
    <source>
        <strain evidence="3">KCTC 23701</strain>
    </source>
</reference>
<keyword evidence="3" id="KW-1185">Reference proteome</keyword>
<dbReference type="RefSeq" id="WP_189461970.1">
    <property type="nucleotide sequence ID" value="NZ_BMYO01000009.1"/>
</dbReference>
<organism evidence="2 3">
    <name type="scientific">Jeongeupia chitinilytica</name>
    <dbReference type="NCBI Taxonomy" id="1041641"/>
    <lineage>
        <taxon>Bacteria</taxon>
        <taxon>Pseudomonadati</taxon>
        <taxon>Pseudomonadota</taxon>
        <taxon>Betaproteobacteria</taxon>
        <taxon>Neisseriales</taxon>
        <taxon>Chitinibacteraceae</taxon>
        <taxon>Jeongeupia</taxon>
    </lineage>
</organism>
<sequence>MSAILTPIGGLHLVTASWAMLAGGVQLALPKGGDRHRWLGRSWVLAMLVVALSSFGLGAAPGRAFGFGPIHLLSLWVLWCLWAAIVRVRAGHIAAHRRYVIGAYIGTIVAGLFAVFGPDRWLHHTLFAL</sequence>